<dbReference type="GO" id="GO:0003676">
    <property type="term" value="F:nucleic acid binding"/>
    <property type="evidence" value="ECO:0007669"/>
    <property type="project" value="InterPro"/>
</dbReference>
<evidence type="ECO:0000313" key="2">
    <source>
        <dbReference type="Proteomes" id="UP000719412"/>
    </source>
</evidence>
<keyword evidence="2" id="KW-1185">Reference proteome</keyword>
<comment type="caution">
    <text evidence="1">The sequence shown here is derived from an EMBL/GenBank/DDBJ whole genome shotgun (WGS) entry which is preliminary data.</text>
</comment>
<name>A0A8J6LGZ8_TENMO</name>
<dbReference type="EMBL" id="JABDTM020007105">
    <property type="protein sequence ID" value="KAH0821615.1"/>
    <property type="molecule type" value="Genomic_DNA"/>
</dbReference>
<accession>A0A8J6LGZ8</accession>
<organism evidence="1 2">
    <name type="scientific">Tenebrio molitor</name>
    <name type="common">Yellow mealworm beetle</name>
    <dbReference type="NCBI Taxonomy" id="7067"/>
    <lineage>
        <taxon>Eukaryota</taxon>
        <taxon>Metazoa</taxon>
        <taxon>Ecdysozoa</taxon>
        <taxon>Arthropoda</taxon>
        <taxon>Hexapoda</taxon>
        <taxon>Insecta</taxon>
        <taxon>Pterygota</taxon>
        <taxon>Neoptera</taxon>
        <taxon>Endopterygota</taxon>
        <taxon>Coleoptera</taxon>
        <taxon>Polyphaga</taxon>
        <taxon>Cucujiformia</taxon>
        <taxon>Tenebrionidae</taxon>
        <taxon>Tenebrio</taxon>
    </lineage>
</organism>
<gene>
    <name evidence="1" type="ORF">GEV33_001176</name>
</gene>
<reference evidence="1" key="1">
    <citation type="journal article" date="2020" name="J Insects Food Feed">
        <title>The yellow mealworm (Tenebrio molitor) genome: a resource for the emerging insects as food and feed industry.</title>
        <authorList>
            <person name="Eriksson T."/>
            <person name="Andere A."/>
            <person name="Kelstrup H."/>
            <person name="Emery V."/>
            <person name="Picard C."/>
        </authorList>
    </citation>
    <scope>NUCLEOTIDE SEQUENCE</scope>
    <source>
        <strain evidence="1">Stoneville</strain>
        <tissue evidence="1">Whole head</tissue>
    </source>
</reference>
<reference evidence="1" key="2">
    <citation type="submission" date="2021-08" db="EMBL/GenBank/DDBJ databases">
        <authorList>
            <person name="Eriksson T."/>
        </authorList>
    </citation>
    <scope>NUCLEOTIDE SEQUENCE</scope>
    <source>
        <strain evidence="1">Stoneville</strain>
        <tissue evidence="1">Whole head</tissue>
    </source>
</reference>
<dbReference type="InterPro" id="IPR036397">
    <property type="entry name" value="RNaseH_sf"/>
</dbReference>
<protein>
    <recommendedName>
        <fullName evidence="3">Transposase</fullName>
    </recommendedName>
</protein>
<evidence type="ECO:0008006" key="3">
    <source>
        <dbReference type="Google" id="ProtNLM"/>
    </source>
</evidence>
<sequence>MAKVKVANTRISELQSYDNDFEENEGYFNGDADYTEDTQGLAYVARWVLKNIGTPDCDNCRNILFSRDATPRHLLTTFKEADNLQKLKYAGDQSVDRFDKTGDISKGKSSGRPEVGEDIVKDLRERMEQNPRASLLRLSAQSGVPLSTCHKIVNKRLNLHPHKVSLVQELKPADHSRRVAYYHWFLNNMNDNKILKLSYFSDEAWFHLSGYVNSQNCRIWSTKNPHVFQETPLHAIKVGVWLAVSRRRVIGPVFFHYTTNGTRYKQQILEVFMNQLDDEEL</sequence>
<dbReference type="PANTHER" id="PTHR47326">
    <property type="entry name" value="TRANSPOSABLE ELEMENT TC3 TRANSPOSASE-LIKE PROTEIN"/>
    <property type="match status" value="1"/>
</dbReference>
<evidence type="ECO:0000313" key="1">
    <source>
        <dbReference type="EMBL" id="KAH0821615.1"/>
    </source>
</evidence>
<proteinExistence type="predicted"/>
<dbReference type="AlphaFoldDB" id="A0A8J6LGZ8"/>
<dbReference type="Proteomes" id="UP000719412">
    <property type="component" value="Unassembled WGS sequence"/>
</dbReference>
<dbReference type="PANTHER" id="PTHR47326:SF1">
    <property type="entry name" value="HTH PSQ-TYPE DOMAIN-CONTAINING PROTEIN"/>
    <property type="match status" value="1"/>
</dbReference>
<dbReference type="Gene3D" id="3.30.420.10">
    <property type="entry name" value="Ribonuclease H-like superfamily/Ribonuclease H"/>
    <property type="match status" value="1"/>
</dbReference>